<organism evidence="2 3">
    <name type="scientific">Leclercia adecarboxylata</name>
    <dbReference type="NCBI Taxonomy" id="83655"/>
    <lineage>
        <taxon>Bacteria</taxon>
        <taxon>Pseudomonadati</taxon>
        <taxon>Pseudomonadota</taxon>
        <taxon>Gammaproteobacteria</taxon>
        <taxon>Enterobacterales</taxon>
        <taxon>Enterobacteriaceae</taxon>
        <taxon>Leclercia</taxon>
    </lineage>
</organism>
<proteinExistence type="predicted"/>
<dbReference type="InterPro" id="IPR048579">
    <property type="entry name" value="RNAseD_HRDC_C"/>
</dbReference>
<dbReference type="EC" id="3.1.13.5" evidence="2"/>
<evidence type="ECO:0000313" key="3">
    <source>
        <dbReference type="Proteomes" id="UP000310719"/>
    </source>
</evidence>
<dbReference type="PANTHER" id="PTHR47649:SF1">
    <property type="entry name" value="RIBONUCLEASE D"/>
    <property type="match status" value="1"/>
</dbReference>
<dbReference type="EMBL" id="LR590464">
    <property type="protein sequence ID" value="VTP69339.1"/>
    <property type="molecule type" value="Genomic_DNA"/>
</dbReference>
<feature type="domain" description="Ribonuclease D C-terminal HRDC" evidence="1">
    <location>
        <begin position="57"/>
        <end position="116"/>
    </location>
</feature>
<dbReference type="AlphaFoldDB" id="A0A4U9I2I1"/>
<protein>
    <submittedName>
        <fullName evidence="2">Ribonuclease D</fullName>
        <ecNumber evidence="2">3.1.13.5</ecNumber>
    </submittedName>
</protein>
<dbReference type="InterPro" id="IPR044876">
    <property type="entry name" value="HRDC_dom_sf"/>
</dbReference>
<dbReference type="Pfam" id="PF21293">
    <property type="entry name" value="RNAseD_HRDC_C"/>
    <property type="match status" value="1"/>
</dbReference>
<accession>A0A4U9I2I1</accession>
<dbReference type="Proteomes" id="UP000310719">
    <property type="component" value="Chromosome"/>
</dbReference>
<sequence>MGGGAVYAGSLGELDSIGLSGSEIRFHGKTLLALVAKAQALPDEALPEPLLNLMDMPGYRKAFKAIKALVQEVAAESKVSAELLASRRQINQLLNAHWKLKPQNGTPELMAGWRGETDGRSPERLAGRVSAIIALCNPRRRQAGRGYKRWAGQITCRPAIALNYERDSSASGRVTFSSRIEISPSFCSSCTVTISGSICTYLQITSRISLRSCGR</sequence>
<reference evidence="2 3" key="1">
    <citation type="submission" date="2019-05" db="EMBL/GenBank/DDBJ databases">
        <authorList>
            <consortium name="Pathogen Informatics"/>
        </authorList>
    </citation>
    <scope>NUCLEOTIDE SEQUENCE [LARGE SCALE GENOMIC DNA]</scope>
    <source>
        <strain evidence="2 3">NCTC13032</strain>
    </source>
</reference>
<dbReference type="InterPro" id="IPR010997">
    <property type="entry name" value="HRDC-like_sf"/>
</dbReference>
<dbReference type="GO" id="GO:0033890">
    <property type="term" value="F:ribonuclease D activity"/>
    <property type="evidence" value="ECO:0007669"/>
    <property type="project" value="UniProtKB-EC"/>
</dbReference>
<dbReference type="GO" id="GO:0000166">
    <property type="term" value="F:nucleotide binding"/>
    <property type="evidence" value="ECO:0007669"/>
    <property type="project" value="InterPro"/>
</dbReference>
<dbReference type="InterPro" id="IPR051086">
    <property type="entry name" value="RNase_D-like"/>
</dbReference>
<gene>
    <name evidence="2" type="primary">rnd_1</name>
    <name evidence="2" type="ORF">NCTC13032_04240</name>
</gene>
<dbReference type="Gene3D" id="1.10.150.80">
    <property type="entry name" value="HRDC domain"/>
    <property type="match status" value="1"/>
</dbReference>
<evidence type="ECO:0000259" key="1">
    <source>
        <dbReference type="Pfam" id="PF21293"/>
    </source>
</evidence>
<keyword evidence="2" id="KW-0378">Hydrolase</keyword>
<dbReference type="PANTHER" id="PTHR47649">
    <property type="entry name" value="RIBONUCLEASE D"/>
    <property type="match status" value="1"/>
</dbReference>
<evidence type="ECO:0000313" key="2">
    <source>
        <dbReference type="EMBL" id="VTP69339.1"/>
    </source>
</evidence>
<dbReference type="SUPFAM" id="SSF47819">
    <property type="entry name" value="HRDC-like"/>
    <property type="match status" value="2"/>
</dbReference>
<name>A0A4U9I2I1_9ENTR</name>